<accession>A0A8B7ZH62</accession>
<gene>
    <name evidence="2" type="primary">LOC110986943</name>
</gene>
<reference evidence="2" key="1">
    <citation type="submission" date="2025-08" db="UniProtKB">
        <authorList>
            <consortium name="RefSeq"/>
        </authorList>
    </citation>
    <scope>IDENTIFICATION</scope>
</reference>
<proteinExistence type="predicted"/>
<dbReference type="AlphaFoldDB" id="A0A8B7ZH62"/>
<dbReference type="GeneID" id="110986943"/>
<keyword evidence="1" id="KW-1185">Reference proteome</keyword>
<dbReference type="OrthoDB" id="6091258at2759"/>
<organism evidence="1 2">
    <name type="scientific">Acanthaster planci</name>
    <name type="common">Crown-of-thorns starfish</name>
    <dbReference type="NCBI Taxonomy" id="133434"/>
    <lineage>
        <taxon>Eukaryota</taxon>
        <taxon>Metazoa</taxon>
        <taxon>Echinodermata</taxon>
        <taxon>Eleutherozoa</taxon>
        <taxon>Asterozoa</taxon>
        <taxon>Asteroidea</taxon>
        <taxon>Valvatacea</taxon>
        <taxon>Valvatida</taxon>
        <taxon>Acanthasteridae</taxon>
        <taxon>Acanthaster</taxon>
    </lineage>
</organism>
<evidence type="ECO:0000313" key="2">
    <source>
        <dbReference type="RefSeq" id="XP_022104983.1"/>
    </source>
</evidence>
<dbReference type="Proteomes" id="UP000694845">
    <property type="component" value="Unplaced"/>
</dbReference>
<dbReference type="RefSeq" id="XP_022104983.1">
    <property type="nucleotide sequence ID" value="XM_022249291.1"/>
</dbReference>
<protein>
    <submittedName>
        <fullName evidence="2">Uncharacterized protein LOC110986943 isoform X1</fullName>
    </submittedName>
</protein>
<evidence type="ECO:0000313" key="1">
    <source>
        <dbReference type="Proteomes" id="UP000694845"/>
    </source>
</evidence>
<name>A0A8B7ZH62_ACAPL</name>
<sequence length="247" mass="28055">MEFSPRVEAYSEDAAHLGEMLGLFRTECVDYLEGRHRVREGGYDNAKGWVRTLDDGRYCLTQFPHGHAETLRSLMSQQPADVAQAPRVGDRPLRPAKALNFVGFLGRRSDQAAQLMAQADKLVDDLMVLMCDQPDVLLYGTAGWSPEDSNHYNLVVLRNEEAGQKWKEGELHMREAINNLSPKYYTTVRIHTGVLPDGLDSKEFLLKRSVFLDYRAHQKDPNAPIQREVKLWENLPASSVEGDDRNQ</sequence>
<dbReference type="KEGG" id="aplc:110986943"/>